<feature type="coiled-coil region" evidence="1">
    <location>
        <begin position="22"/>
        <end position="49"/>
    </location>
</feature>
<proteinExistence type="predicted"/>
<protein>
    <submittedName>
        <fullName evidence="2">Uncharacterized protein</fullName>
    </submittedName>
</protein>
<dbReference type="EMBL" id="BARS01002980">
    <property type="protein sequence ID" value="GAF75759.1"/>
    <property type="molecule type" value="Genomic_DNA"/>
</dbReference>
<evidence type="ECO:0000256" key="1">
    <source>
        <dbReference type="SAM" id="Coils"/>
    </source>
</evidence>
<dbReference type="AlphaFoldDB" id="X0S3Z7"/>
<gene>
    <name evidence="2" type="ORF">S01H1_05733</name>
</gene>
<sequence>MTEKKSDKDFTVKNHNSMIETIDGIVKQIKEYNDDNLELNNAVKSLLDACTRLTAYYTHTNKIEQAPIPETPTKLETFKP</sequence>
<accession>X0S3Z7</accession>
<name>X0S3Z7_9ZZZZ</name>
<reference evidence="2" key="1">
    <citation type="journal article" date="2014" name="Front. Microbiol.">
        <title>High frequency of phylogenetically diverse reductive dehalogenase-homologous genes in deep subseafloor sedimentary metagenomes.</title>
        <authorList>
            <person name="Kawai M."/>
            <person name="Futagami T."/>
            <person name="Toyoda A."/>
            <person name="Takaki Y."/>
            <person name="Nishi S."/>
            <person name="Hori S."/>
            <person name="Arai W."/>
            <person name="Tsubouchi T."/>
            <person name="Morono Y."/>
            <person name="Uchiyama I."/>
            <person name="Ito T."/>
            <person name="Fujiyama A."/>
            <person name="Inagaki F."/>
            <person name="Takami H."/>
        </authorList>
    </citation>
    <scope>NUCLEOTIDE SEQUENCE</scope>
    <source>
        <strain evidence="2">Expedition CK06-06</strain>
    </source>
</reference>
<keyword evidence="1" id="KW-0175">Coiled coil</keyword>
<comment type="caution">
    <text evidence="2">The sequence shown here is derived from an EMBL/GenBank/DDBJ whole genome shotgun (WGS) entry which is preliminary data.</text>
</comment>
<evidence type="ECO:0000313" key="2">
    <source>
        <dbReference type="EMBL" id="GAF75759.1"/>
    </source>
</evidence>
<organism evidence="2">
    <name type="scientific">marine sediment metagenome</name>
    <dbReference type="NCBI Taxonomy" id="412755"/>
    <lineage>
        <taxon>unclassified sequences</taxon>
        <taxon>metagenomes</taxon>
        <taxon>ecological metagenomes</taxon>
    </lineage>
</organism>